<dbReference type="HAMAP" id="MF_00922">
    <property type="entry name" value="OM_assembly_BamD"/>
    <property type="match status" value="1"/>
</dbReference>
<organism evidence="8 9">
    <name type="scientific">Rhizosaccharibacter radicis</name>
    <dbReference type="NCBI Taxonomy" id="2782605"/>
    <lineage>
        <taxon>Bacteria</taxon>
        <taxon>Pseudomonadati</taxon>
        <taxon>Pseudomonadota</taxon>
        <taxon>Alphaproteobacteria</taxon>
        <taxon>Acetobacterales</taxon>
        <taxon>Acetobacteraceae</taxon>
        <taxon>Rhizosaccharibacter</taxon>
    </lineage>
</organism>
<keyword evidence="4" id="KW-0449">Lipoprotein</keyword>
<comment type="subunit">
    <text evidence="4">Part of the Bam complex.</text>
</comment>
<protein>
    <recommendedName>
        <fullName evidence="4">Outer membrane protein assembly factor BamD</fullName>
    </recommendedName>
</protein>
<dbReference type="InterPro" id="IPR039565">
    <property type="entry name" value="BamD-like"/>
</dbReference>
<proteinExistence type="inferred from homology"/>
<comment type="subcellular location">
    <subcellularLocation>
        <location evidence="4">Cell outer membrane</location>
        <topology evidence="4">Lipid-anchor</topology>
    </subcellularLocation>
</comment>
<accession>A0ABT1VY27</accession>
<evidence type="ECO:0000313" key="9">
    <source>
        <dbReference type="Proteomes" id="UP001524547"/>
    </source>
</evidence>
<dbReference type="PROSITE" id="PS51257">
    <property type="entry name" value="PROKAR_LIPOPROTEIN"/>
    <property type="match status" value="1"/>
</dbReference>
<gene>
    <name evidence="4" type="primary">bamD</name>
    <name evidence="8" type="ORF">NFI88_10350</name>
</gene>
<dbReference type="InterPro" id="IPR019734">
    <property type="entry name" value="TPR_rpt"/>
</dbReference>
<dbReference type="Proteomes" id="UP001524547">
    <property type="component" value="Unassembled WGS sequence"/>
</dbReference>
<keyword evidence="4" id="KW-0564">Palmitate</keyword>
<evidence type="ECO:0000313" key="8">
    <source>
        <dbReference type="EMBL" id="MCQ8241240.1"/>
    </source>
</evidence>
<evidence type="ECO:0000256" key="3">
    <source>
        <dbReference type="ARBA" id="ARBA00023237"/>
    </source>
</evidence>
<feature type="domain" description="Outer membrane lipoprotein BamD-like" evidence="7">
    <location>
        <begin position="46"/>
        <end position="240"/>
    </location>
</feature>
<comment type="function">
    <text evidence="4">Part of the outer membrane protein assembly complex, which is involved in assembly and insertion of beta-barrel proteins into the outer membrane.</text>
</comment>
<dbReference type="RefSeq" id="WP_422919991.1">
    <property type="nucleotide sequence ID" value="NZ_JAMZEJ010000006.1"/>
</dbReference>
<dbReference type="InterPro" id="IPR011990">
    <property type="entry name" value="TPR-like_helical_dom_sf"/>
</dbReference>
<keyword evidence="1 4" id="KW-0732">Signal</keyword>
<dbReference type="PANTHER" id="PTHR37423">
    <property type="entry name" value="SOLUBLE LYTIC MUREIN TRANSGLYCOSYLASE-RELATED"/>
    <property type="match status" value="1"/>
</dbReference>
<dbReference type="InterPro" id="IPR017689">
    <property type="entry name" value="BamD"/>
</dbReference>
<evidence type="ECO:0000256" key="5">
    <source>
        <dbReference type="PROSITE-ProRule" id="PRU00339"/>
    </source>
</evidence>
<evidence type="ECO:0000256" key="2">
    <source>
        <dbReference type="ARBA" id="ARBA00023136"/>
    </source>
</evidence>
<evidence type="ECO:0000256" key="1">
    <source>
        <dbReference type="ARBA" id="ARBA00022729"/>
    </source>
</evidence>
<keyword evidence="2 4" id="KW-0472">Membrane</keyword>
<dbReference type="EMBL" id="JAMZEJ010000006">
    <property type="protein sequence ID" value="MCQ8241240.1"/>
    <property type="molecule type" value="Genomic_DNA"/>
</dbReference>
<dbReference type="SUPFAM" id="SSF48452">
    <property type="entry name" value="TPR-like"/>
    <property type="match status" value="1"/>
</dbReference>
<feature type="repeat" description="TPR" evidence="5">
    <location>
        <begin position="84"/>
        <end position="117"/>
    </location>
</feature>
<keyword evidence="3 4" id="KW-0998">Cell outer membrane</keyword>
<dbReference type="PROSITE" id="PS50005">
    <property type="entry name" value="TPR"/>
    <property type="match status" value="1"/>
</dbReference>
<name>A0ABT1VY27_9PROT</name>
<sequence>MPLFARHPRTPIRSALRAAPLAGLLLVGGCGLFSDGEEKLPPGPQTPESLYNNGIDALKSGRYKLAQLQFDLIQQNFPYSGYTANAQLMEGYAYYLQNEYSDAVQQIDRFLQLHPTSQDAAYAYYLRALCYYEQIADIQRDQQGTVQAMNALQDVVTRFPDTPYARDARLKIDLCRDHIAGKEMLVGRYYERQHYYESAINRYQRVVQDFQTTNHTPEALHRLVEVYLKLGLNDQARKTASVLGYNYPGSPWYKDTYADLKEAGLLDSDMMKPSDNPASQAAGAQAAGVQTPADASQPTPDAKPAQKRGFFGRAWHSVF</sequence>
<feature type="compositionally biased region" description="Low complexity" evidence="6">
    <location>
        <begin position="278"/>
        <end position="288"/>
    </location>
</feature>
<dbReference type="NCBIfam" id="TIGR03302">
    <property type="entry name" value="OM_YfiO"/>
    <property type="match status" value="1"/>
</dbReference>
<evidence type="ECO:0000259" key="7">
    <source>
        <dbReference type="Pfam" id="PF13525"/>
    </source>
</evidence>
<reference evidence="8 9" key="1">
    <citation type="submission" date="2022-06" db="EMBL/GenBank/DDBJ databases">
        <title>Rhizosaccharibacter gen. nov. sp. nov. KSS12, endophytic bacteria isolated from sugarcane.</title>
        <authorList>
            <person name="Pitiwittayakul N."/>
        </authorList>
    </citation>
    <scope>NUCLEOTIDE SEQUENCE [LARGE SCALE GENOMIC DNA]</scope>
    <source>
        <strain evidence="8 9">KSS12</strain>
    </source>
</reference>
<keyword evidence="9" id="KW-1185">Reference proteome</keyword>
<comment type="caution">
    <text evidence="8">The sequence shown here is derived from an EMBL/GenBank/DDBJ whole genome shotgun (WGS) entry which is preliminary data.</text>
</comment>
<dbReference type="CDD" id="cd15830">
    <property type="entry name" value="BamD"/>
    <property type="match status" value="1"/>
</dbReference>
<comment type="similarity">
    <text evidence="4">Belongs to the BamD family.</text>
</comment>
<evidence type="ECO:0000256" key="4">
    <source>
        <dbReference type="HAMAP-Rule" id="MF_00922"/>
    </source>
</evidence>
<dbReference type="PANTHER" id="PTHR37423:SF6">
    <property type="entry name" value="CELL DIVISION COORDINATOR CPOB"/>
    <property type="match status" value="1"/>
</dbReference>
<dbReference type="Pfam" id="PF13525">
    <property type="entry name" value="YfiO"/>
    <property type="match status" value="1"/>
</dbReference>
<keyword evidence="5" id="KW-0802">TPR repeat</keyword>
<evidence type="ECO:0000256" key="6">
    <source>
        <dbReference type="SAM" id="MobiDB-lite"/>
    </source>
</evidence>
<dbReference type="Gene3D" id="1.25.40.10">
    <property type="entry name" value="Tetratricopeptide repeat domain"/>
    <property type="match status" value="1"/>
</dbReference>
<feature type="region of interest" description="Disordered" evidence="6">
    <location>
        <begin position="268"/>
        <end position="307"/>
    </location>
</feature>